<dbReference type="Pfam" id="PF00326">
    <property type="entry name" value="Peptidase_S9"/>
    <property type="match status" value="1"/>
</dbReference>
<dbReference type="PANTHER" id="PTHR43056">
    <property type="entry name" value="PEPTIDASE S9 PROLYL OLIGOPEPTIDASE"/>
    <property type="match status" value="1"/>
</dbReference>
<dbReference type="SUPFAM" id="SSF53474">
    <property type="entry name" value="alpha/beta-Hydrolases"/>
    <property type="match status" value="1"/>
</dbReference>
<evidence type="ECO:0000259" key="1">
    <source>
        <dbReference type="Pfam" id="PF00326"/>
    </source>
</evidence>
<name>A0A1Q5PQZ2_9ACTO</name>
<dbReference type="EMBL" id="MPDM01000003">
    <property type="protein sequence ID" value="OKL49956.1"/>
    <property type="molecule type" value="Genomic_DNA"/>
</dbReference>
<dbReference type="STRING" id="156892.BM477_03360"/>
<dbReference type="OrthoDB" id="128799at2"/>
<dbReference type="InterPro" id="IPR029058">
    <property type="entry name" value="AB_hydrolase_fold"/>
</dbReference>
<sequence length="647" mass="72848">MKPLTKAPYGTWETPLMPVTLTSRRVRISGLRIDGVDTYWIEHRLNEGGRHVLLRRQSNGVIGEILPMTPDYQLMDVQINVNGYNGRAYAVQDSLIVANQISDGRVYKYDLKDSMRTMVPLTPRARAHYGDFDLDLNRGILYAVEELHEDNVTNRLVAIPLDGSAARDASAIKVLSDSSDFVATPALSPDGKALAWTSWEHPHMPWTQSALHVGKLTDSGELDSFVTLVDEEDVCVYEPRWGMSGDLLHIDDSNGWANFYRTEGFNFNQGAEWAAKLKTRLVHPAQRAFSSPQWELGKHSYDNFSLDEIICSWSYNGHKRMGVMNIKNGQLEETNFPWHPCGNVVCENGRLVFLGESATDLPSIVEIRQGEAIVLRNTADLELDTENISLAQPISWRSSDGVMVHGFFYAPRNHSYMTPQDEQPPLVVNVHHGPTYAAKTGLSWEVQFWTTRGFAYLDVDYRGSTGYGKVYREALNGNWGLMDSQDVIEGVQYVTRQGWVDPERIVLRGFSSGAMTAMNAMRQSDKFKAISAVSGFWDIKGLEQRTNKFESFLVQRLLDGKENAYEQVSPINHVEEISGEVLIFQAEDEAISSAAETKLFVSKLQEAEIPVELHLIAGETHNMQNKASIEQIFERELAFFTRVLNLG</sequence>
<evidence type="ECO:0000313" key="2">
    <source>
        <dbReference type="EMBL" id="OKL49956.1"/>
    </source>
</evidence>
<dbReference type="InterPro" id="IPR050585">
    <property type="entry name" value="Xaa-Pro_dipeptidyl-ppase/CocE"/>
</dbReference>
<dbReference type="RefSeq" id="WP_075361280.1">
    <property type="nucleotide sequence ID" value="NZ_MPDM01000003.1"/>
</dbReference>
<dbReference type="PANTHER" id="PTHR43056:SF5">
    <property type="entry name" value="PEPTIDASE S9 PROLYL OLIGOPEPTIDASE CATALYTIC DOMAIN-CONTAINING PROTEIN"/>
    <property type="match status" value="1"/>
</dbReference>
<dbReference type="SUPFAM" id="SSF82171">
    <property type="entry name" value="DPP6 N-terminal domain-like"/>
    <property type="match status" value="1"/>
</dbReference>
<dbReference type="AlphaFoldDB" id="A0A1Q5PQZ2"/>
<protein>
    <recommendedName>
        <fullName evidence="1">Peptidase S9 prolyl oligopeptidase catalytic domain-containing protein</fullName>
    </recommendedName>
</protein>
<comment type="caution">
    <text evidence="2">The sequence shown here is derived from an EMBL/GenBank/DDBJ whole genome shotgun (WGS) entry which is preliminary data.</text>
</comment>
<dbReference type="InterPro" id="IPR001375">
    <property type="entry name" value="Peptidase_S9_cat"/>
</dbReference>
<gene>
    <name evidence="2" type="ORF">BM477_03360</name>
</gene>
<keyword evidence="3" id="KW-1185">Reference proteome</keyword>
<dbReference type="GO" id="GO:0006508">
    <property type="term" value="P:proteolysis"/>
    <property type="evidence" value="ECO:0007669"/>
    <property type="project" value="InterPro"/>
</dbReference>
<proteinExistence type="predicted"/>
<dbReference type="Gene3D" id="3.40.50.1820">
    <property type="entry name" value="alpha/beta hydrolase"/>
    <property type="match status" value="1"/>
</dbReference>
<feature type="domain" description="Peptidase S9 prolyl oligopeptidase catalytic" evidence="1">
    <location>
        <begin position="442"/>
        <end position="645"/>
    </location>
</feature>
<reference evidence="3" key="1">
    <citation type="submission" date="2016-11" db="EMBL/GenBank/DDBJ databases">
        <title>Actinomyces gypaetusis sp. nov. isolated from Gypaetus barbatus in Qinghai Tibet Plateau China.</title>
        <authorList>
            <person name="Meng X."/>
        </authorList>
    </citation>
    <scope>NUCLEOTIDE SEQUENCE [LARGE SCALE GENOMIC DNA]</scope>
    <source>
        <strain evidence="3">DSM 15383</strain>
    </source>
</reference>
<accession>A0A1Q5PQZ2</accession>
<dbReference type="GO" id="GO:0008236">
    <property type="term" value="F:serine-type peptidase activity"/>
    <property type="evidence" value="ECO:0007669"/>
    <property type="project" value="InterPro"/>
</dbReference>
<evidence type="ECO:0000313" key="3">
    <source>
        <dbReference type="Proteomes" id="UP000186465"/>
    </source>
</evidence>
<organism evidence="2 3">
    <name type="scientific">Boudabousia marimammalium</name>
    <dbReference type="NCBI Taxonomy" id="156892"/>
    <lineage>
        <taxon>Bacteria</taxon>
        <taxon>Bacillati</taxon>
        <taxon>Actinomycetota</taxon>
        <taxon>Actinomycetes</taxon>
        <taxon>Actinomycetales</taxon>
        <taxon>Actinomycetaceae</taxon>
        <taxon>Boudabousia</taxon>
    </lineage>
</organism>
<dbReference type="Proteomes" id="UP000186465">
    <property type="component" value="Unassembled WGS sequence"/>
</dbReference>